<protein>
    <submittedName>
        <fullName evidence="3">CoB--CoM heterodisulfide reductase</fullName>
        <ecNumber evidence="3">1.8.98.1</ecNumber>
    </submittedName>
</protein>
<dbReference type="Gene3D" id="1.20.1050.140">
    <property type="match status" value="1"/>
</dbReference>
<dbReference type="HOGENOM" id="CLU_052147_1_0_2"/>
<dbReference type="EC" id="1.8.98.1" evidence="3"/>
<sequence length="263" mass="29001">MRKFAYFPGCSSKQSAVEYDLSARVVAEKLGIELVDFNANCCGTHVIEEYSKDIWLALNARNLAIAESLGLDVLTLCPACYLNMKKANSMLNTELERINSILAKIGRSYCGKTNVFHIIEAVVEAKPEKDVKFEPSMRVAPYYGCQLLRPPEISGIDDPENPSIFEELLEGIGYHVVDFPAKTDCCGATLLLQNSAIHRSMSLEIIRKAKKAGAECIATLCPLCQFSLEVVQTKTVVPVYPFTRLVGASIGVEGFNVHVFKNL</sequence>
<feature type="domain" description="Cysteine-rich" evidence="2">
    <location>
        <begin position="139"/>
        <end position="228"/>
    </location>
</feature>
<organism evidence="3 4">
    <name type="scientific">Archaeoglobus veneficus (strain DSM 11195 / SNP6)</name>
    <dbReference type="NCBI Taxonomy" id="693661"/>
    <lineage>
        <taxon>Archaea</taxon>
        <taxon>Methanobacteriati</taxon>
        <taxon>Methanobacteriota</taxon>
        <taxon>Archaeoglobi</taxon>
        <taxon>Archaeoglobales</taxon>
        <taxon>Archaeoglobaceae</taxon>
        <taxon>Archaeoglobus</taxon>
    </lineage>
</organism>
<evidence type="ECO:0000313" key="3">
    <source>
        <dbReference type="EMBL" id="AEA47130.1"/>
    </source>
</evidence>
<evidence type="ECO:0000313" key="4">
    <source>
        <dbReference type="Proteomes" id="UP000008136"/>
    </source>
</evidence>
<dbReference type="InterPro" id="IPR004017">
    <property type="entry name" value="Cys_rich_dom"/>
</dbReference>
<dbReference type="RefSeq" id="WP_013683794.1">
    <property type="nucleotide sequence ID" value="NC_015320.1"/>
</dbReference>
<dbReference type="Proteomes" id="UP000008136">
    <property type="component" value="Chromosome"/>
</dbReference>
<keyword evidence="1 3" id="KW-0560">Oxidoreductase</keyword>
<dbReference type="Pfam" id="PF02754">
    <property type="entry name" value="CCG"/>
    <property type="match status" value="2"/>
</dbReference>
<keyword evidence="4" id="KW-1185">Reference proteome</keyword>
<dbReference type="GeneID" id="10394236"/>
<dbReference type="OrthoDB" id="144689at2157"/>
<name>F2KTA0_ARCVS</name>
<dbReference type="STRING" id="693661.Arcve_1120"/>
<dbReference type="PANTHER" id="PTHR42947">
    <property type="entry name" value="COB--COM HETERODISULFIDE REDUCTASE SUBUNIT B 1"/>
    <property type="match status" value="1"/>
</dbReference>
<dbReference type="GO" id="GO:0051912">
    <property type="term" value="F:CoB--CoM heterodisulfide reductase activity"/>
    <property type="evidence" value="ECO:0007669"/>
    <property type="project" value="UniProtKB-EC"/>
</dbReference>
<gene>
    <name evidence="3" type="ordered locus">Arcve_1120</name>
</gene>
<dbReference type="EMBL" id="CP002588">
    <property type="protein sequence ID" value="AEA47130.1"/>
    <property type="molecule type" value="Genomic_DNA"/>
</dbReference>
<accession>F2KTA0</accession>
<dbReference type="eggNOG" id="arCOG00338">
    <property type="taxonomic scope" value="Archaea"/>
</dbReference>
<evidence type="ECO:0000259" key="2">
    <source>
        <dbReference type="Pfam" id="PF02754"/>
    </source>
</evidence>
<reference evidence="3 4" key="1">
    <citation type="submission" date="2011-03" db="EMBL/GenBank/DDBJ databases">
        <title>The complete genome of Archaeoglobus veneficus SNP6.</title>
        <authorList>
            <consortium name="US DOE Joint Genome Institute (JGI-PGF)"/>
            <person name="Lucas S."/>
            <person name="Copeland A."/>
            <person name="Lapidus A."/>
            <person name="Bruce D."/>
            <person name="Goodwin L."/>
            <person name="Pitluck S."/>
            <person name="Kyrpides N."/>
            <person name="Mavromatis K."/>
            <person name="Pagani I."/>
            <person name="Ivanova N."/>
            <person name="Mikhailova N."/>
            <person name="Lu M."/>
            <person name="Detter J.C."/>
            <person name="Tapia R."/>
            <person name="Han C."/>
            <person name="Land M."/>
            <person name="Hauser L."/>
            <person name="Markowitz V."/>
            <person name="Cheng J.-F."/>
            <person name="Hugenholtz P."/>
            <person name="Woyke T."/>
            <person name="Wu D."/>
            <person name="Spring S."/>
            <person name="Brambilla E."/>
            <person name="Klenk H.-P."/>
            <person name="Eisen J.A."/>
        </authorList>
    </citation>
    <scope>NUCLEOTIDE SEQUENCE [LARGE SCALE GENOMIC DNA]</scope>
    <source>
        <strain>SNP6</strain>
    </source>
</reference>
<dbReference type="InterPro" id="IPR051278">
    <property type="entry name" value="HdrB/HdrD_reductase"/>
</dbReference>
<dbReference type="PANTHER" id="PTHR42947:SF1">
    <property type="entry name" value="COB--COM HETERODISULFIDE REDUCTASE SUBUNIT B 1"/>
    <property type="match status" value="1"/>
</dbReference>
<dbReference type="KEGG" id="ave:Arcve_1120"/>
<feature type="domain" description="Cysteine-rich" evidence="2">
    <location>
        <begin position="5"/>
        <end position="85"/>
    </location>
</feature>
<dbReference type="AlphaFoldDB" id="F2KTA0"/>
<evidence type="ECO:0000256" key="1">
    <source>
        <dbReference type="ARBA" id="ARBA00023002"/>
    </source>
</evidence>
<proteinExistence type="predicted"/>